<comment type="caution">
    <text evidence="2">The sequence shown here is derived from an EMBL/GenBank/DDBJ whole genome shotgun (WGS) entry which is preliminary data.</text>
</comment>
<feature type="region of interest" description="Disordered" evidence="1">
    <location>
        <begin position="1"/>
        <end position="33"/>
    </location>
</feature>
<dbReference type="AlphaFoldDB" id="A0A9P7E3D8"/>
<evidence type="ECO:0000256" key="1">
    <source>
        <dbReference type="SAM" id="MobiDB-lite"/>
    </source>
</evidence>
<feature type="compositionally biased region" description="Polar residues" evidence="1">
    <location>
        <begin position="171"/>
        <end position="186"/>
    </location>
</feature>
<dbReference type="Proteomes" id="UP000719766">
    <property type="component" value="Unassembled WGS sequence"/>
</dbReference>
<proteinExistence type="predicted"/>
<feature type="region of interest" description="Disordered" evidence="1">
    <location>
        <begin position="134"/>
        <end position="241"/>
    </location>
</feature>
<gene>
    <name evidence="2" type="ORF">HD556DRAFT_1207920</name>
</gene>
<feature type="compositionally biased region" description="Low complexity" evidence="1">
    <location>
        <begin position="136"/>
        <end position="147"/>
    </location>
</feature>
<keyword evidence="3" id="KW-1185">Reference proteome</keyword>
<sequence length="241" mass="26446">MEEQSELQRKLSRRSSKNTPGRSLWKRKSTKKTAAASLVPAAGPALKHLDHQSSQSLVSMDSKLANDTSDEDHDFSAFISRSIIPDPLGELPAWFKKENGMAAANTSSYRIKYPLHNPTGPKWYKNYHLIPPAQLNPSNRPPSVFSPSFPPMASTLNDRSEDSIRLPGPSRTPSGTSLQTPSSSQIRIPESGGKPRSRKTSQDNADLLDASDPWGTHWHHQSPYDTGTNISPVSVDPPEAS</sequence>
<reference evidence="2" key="1">
    <citation type="journal article" date="2020" name="New Phytol.">
        <title>Comparative genomics reveals dynamic genome evolution in host specialist ectomycorrhizal fungi.</title>
        <authorList>
            <person name="Lofgren L.A."/>
            <person name="Nguyen N.H."/>
            <person name="Vilgalys R."/>
            <person name="Ruytinx J."/>
            <person name="Liao H.L."/>
            <person name="Branco S."/>
            <person name="Kuo A."/>
            <person name="LaButti K."/>
            <person name="Lipzen A."/>
            <person name="Andreopoulos W."/>
            <person name="Pangilinan J."/>
            <person name="Riley R."/>
            <person name="Hundley H."/>
            <person name="Na H."/>
            <person name="Barry K."/>
            <person name="Grigoriev I.V."/>
            <person name="Stajich J.E."/>
            <person name="Kennedy P.G."/>
        </authorList>
    </citation>
    <scope>NUCLEOTIDE SEQUENCE</scope>
    <source>
        <strain evidence="2">S12</strain>
    </source>
</reference>
<protein>
    <submittedName>
        <fullName evidence="2">Uncharacterized protein</fullName>
    </submittedName>
</protein>
<evidence type="ECO:0000313" key="3">
    <source>
        <dbReference type="Proteomes" id="UP000719766"/>
    </source>
</evidence>
<evidence type="ECO:0000313" key="2">
    <source>
        <dbReference type="EMBL" id="KAG1810232.1"/>
    </source>
</evidence>
<feature type="compositionally biased region" description="Polar residues" evidence="1">
    <location>
        <begin position="223"/>
        <end position="232"/>
    </location>
</feature>
<feature type="region of interest" description="Disordered" evidence="1">
    <location>
        <begin position="45"/>
        <end position="71"/>
    </location>
</feature>
<feature type="non-terminal residue" evidence="2">
    <location>
        <position position="241"/>
    </location>
</feature>
<organism evidence="2 3">
    <name type="scientific">Suillus plorans</name>
    <dbReference type="NCBI Taxonomy" id="116603"/>
    <lineage>
        <taxon>Eukaryota</taxon>
        <taxon>Fungi</taxon>
        <taxon>Dikarya</taxon>
        <taxon>Basidiomycota</taxon>
        <taxon>Agaricomycotina</taxon>
        <taxon>Agaricomycetes</taxon>
        <taxon>Agaricomycetidae</taxon>
        <taxon>Boletales</taxon>
        <taxon>Suillineae</taxon>
        <taxon>Suillaceae</taxon>
        <taxon>Suillus</taxon>
    </lineage>
</organism>
<dbReference type="EMBL" id="JABBWE010000001">
    <property type="protein sequence ID" value="KAG1810232.1"/>
    <property type="molecule type" value="Genomic_DNA"/>
</dbReference>
<dbReference type="OrthoDB" id="3231532at2759"/>
<dbReference type="RefSeq" id="XP_041167897.1">
    <property type="nucleotide sequence ID" value="XM_041296506.1"/>
</dbReference>
<dbReference type="GeneID" id="64590270"/>
<accession>A0A9P7E3D8</accession>
<name>A0A9P7E3D8_9AGAM</name>